<dbReference type="Gene3D" id="3.30.980.40">
    <property type="match status" value="1"/>
</dbReference>
<evidence type="ECO:0000256" key="1">
    <source>
        <dbReference type="ARBA" id="ARBA00006474"/>
    </source>
</evidence>
<dbReference type="InterPro" id="IPR027417">
    <property type="entry name" value="P-loop_NTPase"/>
</dbReference>
<dbReference type="InterPro" id="IPR041027">
    <property type="entry name" value="FtsK_alpha"/>
</dbReference>
<evidence type="ECO:0000313" key="9">
    <source>
        <dbReference type="Proteomes" id="UP000605848"/>
    </source>
</evidence>
<comment type="similarity">
    <text evidence="1">Belongs to the FtsK/SpoIIIE/SftA family.</text>
</comment>
<dbReference type="GO" id="GO:0003677">
    <property type="term" value="F:DNA binding"/>
    <property type="evidence" value="ECO:0007669"/>
    <property type="project" value="UniProtKB-KW"/>
</dbReference>
<dbReference type="AlphaFoldDB" id="A0A937D128"/>
<dbReference type="Pfam" id="PF01580">
    <property type="entry name" value="FtsK_SpoIIIE"/>
    <property type="match status" value="1"/>
</dbReference>
<evidence type="ECO:0000256" key="2">
    <source>
        <dbReference type="ARBA" id="ARBA00022741"/>
    </source>
</evidence>
<evidence type="ECO:0000313" key="8">
    <source>
        <dbReference type="EMBL" id="MBL0408329.1"/>
    </source>
</evidence>
<feature type="domain" description="FtsK" evidence="6">
    <location>
        <begin position="474"/>
        <end position="517"/>
    </location>
</feature>
<evidence type="ECO:0000256" key="5">
    <source>
        <dbReference type="ARBA" id="ARBA00025923"/>
    </source>
</evidence>
<dbReference type="Pfam" id="PF17854">
    <property type="entry name" value="FtsK_alpha"/>
    <property type="match status" value="1"/>
</dbReference>
<evidence type="ECO:0000259" key="6">
    <source>
        <dbReference type="Pfam" id="PF01580"/>
    </source>
</evidence>
<keyword evidence="4" id="KW-0238">DNA-binding</keyword>
<evidence type="ECO:0000256" key="3">
    <source>
        <dbReference type="ARBA" id="ARBA00022840"/>
    </source>
</evidence>
<accession>A0A937D128</accession>
<keyword evidence="2" id="KW-0547">Nucleotide-binding</keyword>
<dbReference type="InterPro" id="IPR002543">
    <property type="entry name" value="FtsK_dom"/>
</dbReference>
<comment type="subunit">
    <text evidence="5">Homohexamer. Forms a ring that surrounds DNA.</text>
</comment>
<dbReference type="PANTHER" id="PTHR22683:SF41">
    <property type="entry name" value="DNA TRANSLOCASE FTSK"/>
    <property type="match status" value="1"/>
</dbReference>
<evidence type="ECO:0000256" key="4">
    <source>
        <dbReference type="ARBA" id="ARBA00023125"/>
    </source>
</evidence>
<proteinExistence type="inferred from homology"/>
<name>A0A937D128_9HYPH</name>
<dbReference type="Proteomes" id="UP000605848">
    <property type="component" value="Unassembled WGS sequence"/>
</dbReference>
<feature type="non-terminal residue" evidence="8">
    <location>
        <position position="517"/>
    </location>
</feature>
<gene>
    <name evidence="8" type="ORF">JKG68_31130</name>
</gene>
<keyword evidence="3" id="KW-0067">ATP-binding</keyword>
<dbReference type="PANTHER" id="PTHR22683">
    <property type="entry name" value="SPORULATION PROTEIN RELATED"/>
    <property type="match status" value="1"/>
</dbReference>
<organism evidence="8 9">
    <name type="scientific">Microvirga aerilata</name>
    <dbReference type="NCBI Taxonomy" id="670292"/>
    <lineage>
        <taxon>Bacteria</taxon>
        <taxon>Pseudomonadati</taxon>
        <taxon>Pseudomonadota</taxon>
        <taxon>Alphaproteobacteria</taxon>
        <taxon>Hyphomicrobiales</taxon>
        <taxon>Methylobacteriaceae</taxon>
        <taxon>Microvirga</taxon>
    </lineage>
</organism>
<protein>
    <recommendedName>
        <fullName evidence="10">FtsK alpha domain-containing protein</fullName>
    </recommendedName>
</protein>
<keyword evidence="9" id="KW-1185">Reference proteome</keyword>
<comment type="caution">
    <text evidence="8">The sequence shown here is derived from an EMBL/GenBank/DDBJ whole genome shotgun (WGS) entry which is preliminary data.</text>
</comment>
<evidence type="ECO:0000259" key="7">
    <source>
        <dbReference type="Pfam" id="PF17854"/>
    </source>
</evidence>
<dbReference type="EMBL" id="JAEQMY010000190">
    <property type="protein sequence ID" value="MBL0408329.1"/>
    <property type="molecule type" value="Genomic_DNA"/>
</dbReference>
<feature type="domain" description="FtsK alpha" evidence="7">
    <location>
        <begin position="366"/>
        <end position="466"/>
    </location>
</feature>
<dbReference type="GO" id="GO:0005524">
    <property type="term" value="F:ATP binding"/>
    <property type="evidence" value="ECO:0007669"/>
    <property type="project" value="UniProtKB-KW"/>
</dbReference>
<evidence type="ECO:0008006" key="10">
    <source>
        <dbReference type="Google" id="ProtNLM"/>
    </source>
</evidence>
<reference evidence="8" key="1">
    <citation type="submission" date="2021-01" db="EMBL/GenBank/DDBJ databases">
        <title>Microvirga sp.</title>
        <authorList>
            <person name="Kim M.K."/>
        </authorList>
    </citation>
    <scope>NUCLEOTIDE SEQUENCE</scope>
    <source>
        <strain evidence="8">5420S-16</strain>
    </source>
</reference>
<sequence length="517" mass="55052">MEAGRLAEVAMNKPKEEIHKRIEKLRAALEVPPLGAFAPRAANPPPIAATRPQAAIREVAAIEAVMPGKVDASIAEAAQIAPEVVGADSLPQAEPRVISHLLPQMTMFMPSAFQATLYRIDVSLKRPLLSLPDGDQRHSLEPNAAAEPQDIRHAHVLGTERHAAVAVIAKGAPVQEIEKSIEAVEVNEFPAVAELMAAPEAAQVRVEEDLDLGYLALYGELVAPFVGLRKVEIQEAPGSIAPAPAIEVGAAEASDYVADLARTEATEEVLNCVEGVQDLALEHVEAAVEHPDVEHVEGIESQGVTDLESDGFCVAEAASESEIIVVEYTEVASLEPNALSSSASDESSLPSAPLVLERPRARAYELPDVEMLGQPPENDGPILTEDILEERAGRVEKVIRDFGVKGEVIHVHPGPVVTLYELEPAPGVKSSRVIALSEDIARSMSAVSARVAVIPGRNAIGIELPNDTRETVYLREMLEAADFKASTQKLPICLGKTIGGEPVIADLARMPHLLVAG</sequence>
<dbReference type="Gene3D" id="3.40.50.300">
    <property type="entry name" value="P-loop containing nucleotide triphosphate hydrolases"/>
    <property type="match status" value="1"/>
</dbReference>
<dbReference type="InterPro" id="IPR050206">
    <property type="entry name" value="FtsK/SpoIIIE/SftA"/>
</dbReference>